<evidence type="ECO:0000313" key="1">
    <source>
        <dbReference type="EMBL" id="CAK8696142.1"/>
    </source>
</evidence>
<keyword evidence="2" id="KW-1185">Reference proteome</keyword>
<sequence>MIELLDNVRSPSDGFIGPFTEHKDGEIATKCVGRANELRLRLRNDTGVSLQRSEESRVFETNLQSNGTPGKTCAGFAWTQG</sequence>
<reference evidence="1 2" key="1">
    <citation type="submission" date="2024-02" db="EMBL/GenBank/DDBJ databases">
        <authorList>
            <person name="Daric V."/>
            <person name="Darras S."/>
        </authorList>
    </citation>
    <scope>NUCLEOTIDE SEQUENCE [LARGE SCALE GENOMIC DNA]</scope>
</reference>
<comment type="caution">
    <text evidence="1">The sequence shown here is derived from an EMBL/GenBank/DDBJ whole genome shotgun (WGS) entry which is preliminary data.</text>
</comment>
<accession>A0ABP0GWM6</accession>
<name>A0ABP0GWM6_CLALP</name>
<evidence type="ECO:0000313" key="2">
    <source>
        <dbReference type="Proteomes" id="UP001642483"/>
    </source>
</evidence>
<dbReference type="Proteomes" id="UP001642483">
    <property type="component" value="Unassembled WGS sequence"/>
</dbReference>
<dbReference type="EMBL" id="CAWYQH010000152">
    <property type="protein sequence ID" value="CAK8696142.1"/>
    <property type="molecule type" value="Genomic_DNA"/>
</dbReference>
<proteinExistence type="predicted"/>
<gene>
    <name evidence="1" type="ORF">CVLEPA_LOCUS29326</name>
</gene>
<protein>
    <submittedName>
        <fullName evidence="1">Uncharacterized protein</fullName>
    </submittedName>
</protein>
<organism evidence="1 2">
    <name type="scientific">Clavelina lepadiformis</name>
    <name type="common">Light-bulb sea squirt</name>
    <name type="synonym">Ascidia lepadiformis</name>
    <dbReference type="NCBI Taxonomy" id="159417"/>
    <lineage>
        <taxon>Eukaryota</taxon>
        <taxon>Metazoa</taxon>
        <taxon>Chordata</taxon>
        <taxon>Tunicata</taxon>
        <taxon>Ascidiacea</taxon>
        <taxon>Aplousobranchia</taxon>
        <taxon>Clavelinidae</taxon>
        <taxon>Clavelina</taxon>
    </lineage>
</organism>